<dbReference type="EMBL" id="SRLO01000698">
    <property type="protein sequence ID" value="TNN48403.1"/>
    <property type="molecule type" value="Genomic_DNA"/>
</dbReference>
<evidence type="ECO:0000313" key="2">
    <source>
        <dbReference type="EMBL" id="TNN48403.1"/>
    </source>
</evidence>
<accession>A0A4Z2G697</accession>
<evidence type="ECO:0000256" key="1">
    <source>
        <dbReference type="SAM" id="MobiDB-lite"/>
    </source>
</evidence>
<proteinExistence type="predicted"/>
<reference evidence="2 3" key="1">
    <citation type="submission" date="2019-03" db="EMBL/GenBank/DDBJ databases">
        <title>First draft genome of Liparis tanakae, snailfish: a comprehensive survey of snailfish specific genes.</title>
        <authorList>
            <person name="Kim W."/>
            <person name="Song I."/>
            <person name="Jeong J.-H."/>
            <person name="Kim D."/>
            <person name="Kim S."/>
            <person name="Ryu S."/>
            <person name="Song J.Y."/>
            <person name="Lee S.K."/>
        </authorList>
    </citation>
    <scope>NUCLEOTIDE SEQUENCE [LARGE SCALE GENOMIC DNA]</scope>
    <source>
        <tissue evidence="2">Muscle</tissue>
    </source>
</reference>
<sequence length="124" mass="13554">MYCRQQSAQLTPSASAPQHTVTFMYTTEYQRRVPFPSSQLNPTKERVHWGGGGSQVIQNLPITSTVPAKLKLENIHVFHVVPGVPVEASDLTRPPTDTHSTGRTPYLGGEPVQLGSAPAPHDDR</sequence>
<gene>
    <name evidence="2" type="ORF">EYF80_041389</name>
</gene>
<evidence type="ECO:0000313" key="3">
    <source>
        <dbReference type="Proteomes" id="UP000314294"/>
    </source>
</evidence>
<feature type="region of interest" description="Disordered" evidence="1">
    <location>
        <begin position="87"/>
        <end position="124"/>
    </location>
</feature>
<protein>
    <submittedName>
        <fullName evidence="2">Uncharacterized protein</fullName>
    </submittedName>
</protein>
<name>A0A4Z2G697_9TELE</name>
<keyword evidence="3" id="KW-1185">Reference proteome</keyword>
<organism evidence="2 3">
    <name type="scientific">Liparis tanakae</name>
    <name type="common">Tanaka's snailfish</name>
    <dbReference type="NCBI Taxonomy" id="230148"/>
    <lineage>
        <taxon>Eukaryota</taxon>
        <taxon>Metazoa</taxon>
        <taxon>Chordata</taxon>
        <taxon>Craniata</taxon>
        <taxon>Vertebrata</taxon>
        <taxon>Euteleostomi</taxon>
        <taxon>Actinopterygii</taxon>
        <taxon>Neopterygii</taxon>
        <taxon>Teleostei</taxon>
        <taxon>Neoteleostei</taxon>
        <taxon>Acanthomorphata</taxon>
        <taxon>Eupercaria</taxon>
        <taxon>Perciformes</taxon>
        <taxon>Cottioidei</taxon>
        <taxon>Cottales</taxon>
        <taxon>Liparidae</taxon>
        <taxon>Liparis</taxon>
    </lineage>
</organism>
<dbReference type="Proteomes" id="UP000314294">
    <property type="component" value="Unassembled WGS sequence"/>
</dbReference>
<comment type="caution">
    <text evidence="2">The sequence shown here is derived from an EMBL/GenBank/DDBJ whole genome shotgun (WGS) entry which is preliminary data.</text>
</comment>
<dbReference type="AlphaFoldDB" id="A0A4Z2G697"/>